<feature type="chain" id="PRO_5020514959" evidence="2">
    <location>
        <begin position="28"/>
        <end position="811"/>
    </location>
</feature>
<comment type="caution">
    <text evidence="3">The sequence shown here is derived from an EMBL/GenBank/DDBJ whole genome shotgun (WGS) entry which is preliminary data.</text>
</comment>
<name>A0A4Q7N3W8_9BACT</name>
<keyword evidence="2" id="KW-0732">Signal</keyword>
<sequence>MSNLYKTLTRIACNLIVPVCLSTTAYSATFIVNSNASSGAGSLAQAIIDANTNPGADIIRFNLPAGSLVISLTSPLPAITGELSIEGYSQPGAAQGSISARTILVQVDGNAMGGSNNIFTIASQNVSISGLAISRATRSGIFVQQGANNAFIWGNFIGTDATGLVANGNTGAGVAVDLNGALSGPGTTGVVVGTNGDNTNDANEGNLISAATGNSEGDGVIFWNTQNSIIAGNYIGVTRNGTAGSFGNARNGILLTVSANNNVVGTNGNGVSDALEGNIIGNNTGRGILNWLSNGNVIAGNRVGLDINNAAAPNAEQGILLVNCQNNRVGTNGSGGNAAVEANLIGFNISDGVRIANDNFLNYGLGNTDNTTGNIVAGNGIGTDLAGTLDAGNQGSGVRLLHDGDFASLSLSGNIIGSNNDGSEDAAEGNRIANNNSGGIVVDAAASLTVLDNKFSRNRIFSNNGQLGIDLGANLVTSNDDGDTDNGPNTLLNFPVITSVTVNGGNLTIQGFSRPNSVIEFYIADAGPNPNPLPGGYTTDFGEGQTYLFRGQDDATLDAPDAQSGTSGTYTATQEGTGTGSDRTEARFSFTIPVASLPAAVTAGTRITALAYMNASGAGNTSEFGPVSSIVATPVRLLSLDATLNNGKVYIRWKTAEEINNDHFEILKATDGSQYNSIATIAAKGSNSSYQFIDNNPERVNMYKLRQVDIDGRTTDSKILVVRADQNTITLKAAPNPFGSYINLSYKLDREESIRVKLYSFSGALVRTYNIKGNAGVNTTSFTDLGNLPAGNYTLELTGSSISLKQQVIKQ</sequence>
<dbReference type="NCBIfam" id="TIGR04183">
    <property type="entry name" value="Por_Secre_tail"/>
    <property type="match status" value="1"/>
</dbReference>
<dbReference type="Proteomes" id="UP000293874">
    <property type="component" value="Unassembled WGS sequence"/>
</dbReference>
<evidence type="ECO:0000313" key="3">
    <source>
        <dbReference type="EMBL" id="RZS75676.1"/>
    </source>
</evidence>
<accession>A0A4Q7N3W8</accession>
<dbReference type="EMBL" id="SGXA01000001">
    <property type="protein sequence ID" value="RZS75676.1"/>
    <property type="molecule type" value="Genomic_DNA"/>
</dbReference>
<dbReference type="RefSeq" id="WP_130540024.1">
    <property type="nucleotide sequence ID" value="NZ_CP042431.1"/>
</dbReference>
<feature type="compositionally biased region" description="Polar residues" evidence="1">
    <location>
        <begin position="563"/>
        <end position="576"/>
    </location>
</feature>
<proteinExistence type="predicted"/>
<evidence type="ECO:0000313" key="4">
    <source>
        <dbReference type="Proteomes" id="UP000293874"/>
    </source>
</evidence>
<dbReference type="InterPro" id="IPR026444">
    <property type="entry name" value="Secre_tail"/>
</dbReference>
<keyword evidence="4" id="KW-1185">Reference proteome</keyword>
<dbReference type="SMART" id="SM00710">
    <property type="entry name" value="PbH1"/>
    <property type="match status" value="5"/>
</dbReference>
<feature type="region of interest" description="Disordered" evidence="1">
    <location>
        <begin position="558"/>
        <end position="583"/>
    </location>
</feature>
<dbReference type="InterPro" id="IPR006626">
    <property type="entry name" value="PbH1"/>
</dbReference>
<dbReference type="AlphaFoldDB" id="A0A4Q7N3W8"/>
<gene>
    <name evidence="3" type="ORF">EV199_1548</name>
</gene>
<protein>
    <submittedName>
        <fullName evidence="3">Putative secreted protein (Por secretion system target)</fullName>
    </submittedName>
</protein>
<dbReference type="OrthoDB" id="642696at2"/>
<organism evidence="3 4">
    <name type="scientific">Pseudobacter ginsenosidimutans</name>
    <dbReference type="NCBI Taxonomy" id="661488"/>
    <lineage>
        <taxon>Bacteria</taxon>
        <taxon>Pseudomonadati</taxon>
        <taxon>Bacteroidota</taxon>
        <taxon>Chitinophagia</taxon>
        <taxon>Chitinophagales</taxon>
        <taxon>Chitinophagaceae</taxon>
        <taxon>Pseudobacter</taxon>
    </lineage>
</organism>
<evidence type="ECO:0000256" key="1">
    <source>
        <dbReference type="SAM" id="MobiDB-lite"/>
    </source>
</evidence>
<evidence type="ECO:0000256" key="2">
    <source>
        <dbReference type="SAM" id="SignalP"/>
    </source>
</evidence>
<reference evidence="3 4" key="1">
    <citation type="submission" date="2019-02" db="EMBL/GenBank/DDBJ databases">
        <title>Genomic Encyclopedia of Type Strains, Phase IV (KMG-IV): sequencing the most valuable type-strain genomes for metagenomic binning, comparative biology and taxonomic classification.</title>
        <authorList>
            <person name="Goeker M."/>
        </authorList>
    </citation>
    <scope>NUCLEOTIDE SEQUENCE [LARGE SCALE GENOMIC DNA]</scope>
    <source>
        <strain evidence="3 4">DSM 18116</strain>
    </source>
</reference>
<feature type="signal peptide" evidence="2">
    <location>
        <begin position="1"/>
        <end position="27"/>
    </location>
</feature>